<feature type="chain" id="PRO_5002643553" evidence="1">
    <location>
        <begin position="22"/>
        <end position="280"/>
    </location>
</feature>
<dbReference type="SMR" id="A2EVC9"/>
<evidence type="ECO:0000256" key="1">
    <source>
        <dbReference type="SAM" id="SignalP"/>
    </source>
</evidence>
<dbReference type="OrthoDB" id="191683at2759"/>
<name>A2EVC9_TRIV3</name>
<dbReference type="PANTHER" id="PTHR45661">
    <property type="entry name" value="SURFACE ANTIGEN"/>
    <property type="match status" value="1"/>
</dbReference>
<dbReference type="InterPro" id="IPR053139">
    <property type="entry name" value="Surface_bspA-like"/>
</dbReference>
<gene>
    <name evidence="2" type="ORF">TVAG_489190</name>
</gene>
<evidence type="ECO:0000313" key="2">
    <source>
        <dbReference type="EMBL" id="EAY03375.1"/>
    </source>
</evidence>
<accession>A2EVC9</accession>
<protein>
    <submittedName>
        <fullName evidence="2">Surface antigen Bsp, putative</fullName>
    </submittedName>
</protein>
<dbReference type="AlphaFoldDB" id="A2EVC9"/>
<dbReference type="Pfam" id="PF13306">
    <property type="entry name" value="LRR_5"/>
    <property type="match status" value="2"/>
</dbReference>
<dbReference type="VEuPathDB" id="TrichDB:TVAGG3_0450150"/>
<dbReference type="InParanoid" id="A2EVC9"/>
<dbReference type="VEuPathDB" id="TrichDB:TVAG_489190"/>
<dbReference type="SUPFAM" id="SSF52058">
    <property type="entry name" value="L domain-like"/>
    <property type="match status" value="1"/>
</dbReference>
<dbReference type="Gene3D" id="3.80.10.10">
    <property type="entry name" value="Ribonuclease Inhibitor"/>
    <property type="match status" value="1"/>
</dbReference>
<dbReference type="Proteomes" id="UP000001542">
    <property type="component" value="Unassembled WGS sequence"/>
</dbReference>
<feature type="signal peptide" evidence="1">
    <location>
        <begin position="1"/>
        <end position="21"/>
    </location>
</feature>
<keyword evidence="1" id="KW-0732">Signal</keyword>
<reference evidence="2" key="1">
    <citation type="submission" date="2006-10" db="EMBL/GenBank/DDBJ databases">
        <authorList>
            <person name="Amadeo P."/>
            <person name="Zhao Q."/>
            <person name="Wortman J."/>
            <person name="Fraser-Liggett C."/>
            <person name="Carlton J."/>
        </authorList>
    </citation>
    <scope>NUCLEOTIDE SEQUENCE</scope>
    <source>
        <strain evidence="2">G3</strain>
    </source>
</reference>
<reference evidence="2" key="2">
    <citation type="journal article" date="2007" name="Science">
        <title>Draft genome sequence of the sexually transmitted pathogen Trichomonas vaginalis.</title>
        <authorList>
            <person name="Carlton J.M."/>
            <person name="Hirt R.P."/>
            <person name="Silva J.C."/>
            <person name="Delcher A.L."/>
            <person name="Schatz M."/>
            <person name="Zhao Q."/>
            <person name="Wortman J.R."/>
            <person name="Bidwell S.L."/>
            <person name="Alsmark U.C.M."/>
            <person name="Besteiro S."/>
            <person name="Sicheritz-Ponten T."/>
            <person name="Noel C.J."/>
            <person name="Dacks J.B."/>
            <person name="Foster P.G."/>
            <person name="Simillion C."/>
            <person name="Van de Peer Y."/>
            <person name="Miranda-Saavedra D."/>
            <person name="Barton G.J."/>
            <person name="Westrop G.D."/>
            <person name="Mueller S."/>
            <person name="Dessi D."/>
            <person name="Fiori P.L."/>
            <person name="Ren Q."/>
            <person name="Paulsen I."/>
            <person name="Zhang H."/>
            <person name="Bastida-Corcuera F.D."/>
            <person name="Simoes-Barbosa A."/>
            <person name="Brown M.T."/>
            <person name="Hayes R.D."/>
            <person name="Mukherjee M."/>
            <person name="Okumura C.Y."/>
            <person name="Schneider R."/>
            <person name="Smith A.J."/>
            <person name="Vanacova S."/>
            <person name="Villalvazo M."/>
            <person name="Haas B.J."/>
            <person name="Pertea M."/>
            <person name="Feldblyum T.V."/>
            <person name="Utterback T.R."/>
            <person name="Shu C.L."/>
            <person name="Osoegawa K."/>
            <person name="de Jong P.J."/>
            <person name="Hrdy I."/>
            <person name="Horvathova L."/>
            <person name="Zubacova Z."/>
            <person name="Dolezal P."/>
            <person name="Malik S.B."/>
            <person name="Logsdon J.M. Jr."/>
            <person name="Henze K."/>
            <person name="Gupta A."/>
            <person name="Wang C.C."/>
            <person name="Dunne R.L."/>
            <person name="Upcroft J.A."/>
            <person name="Upcroft P."/>
            <person name="White O."/>
            <person name="Salzberg S.L."/>
            <person name="Tang P."/>
            <person name="Chiu C.-H."/>
            <person name="Lee Y.-S."/>
            <person name="Embley T.M."/>
            <person name="Coombs G.H."/>
            <person name="Mottram J.C."/>
            <person name="Tachezy J."/>
            <person name="Fraser-Liggett C.M."/>
            <person name="Johnson P.J."/>
        </authorList>
    </citation>
    <scope>NUCLEOTIDE SEQUENCE [LARGE SCALE GENOMIC DNA]</scope>
    <source>
        <strain evidence="2">G3</strain>
    </source>
</reference>
<dbReference type="InterPro" id="IPR032675">
    <property type="entry name" value="LRR_dom_sf"/>
</dbReference>
<dbReference type="STRING" id="5722.A2EVC9"/>
<dbReference type="PANTHER" id="PTHR45661:SF3">
    <property type="entry name" value="IG-LIKE DOMAIN-CONTAINING PROTEIN"/>
    <property type="match status" value="1"/>
</dbReference>
<dbReference type="RefSeq" id="XP_001315598.1">
    <property type="nucleotide sequence ID" value="XM_001315563.1"/>
</dbReference>
<organism evidence="2 3">
    <name type="scientific">Trichomonas vaginalis (strain ATCC PRA-98 / G3)</name>
    <dbReference type="NCBI Taxonomy" id="412133"/>
    <lineage>
        <taxon>Eukaryota</taxon>
        <taxon>Metamonada</taxon>
        <taxon>Parabasalia</taxon>
        <taxon>Trichomonadida</taxon>
        <taxon>Trichomonadidae</taxon>
        <taxon>Trichomonas</taxon>
    </lineage>
</organism>
<keyword evidence="3" id="KW-1185">Reference proteome</keyword>
<dbReference type="InterPro" id="IPR026906">
    <property type="entry name" value="LRR_5"/>
</dbReference>
<sequence length="280" mass="30925">MQSGLISAMLSLTLQSVGVRAFYGSSIGNLSISCLIPSGLCRLCTSLETLTLNEGVSQIGPFAFSECTSLIGFTIPKRLTKILEFAFESCSSLSNVRMVANCNLESIEGGCFYGCHNLKFINLSIYDTSYLFQNGALTFHNQSKLMVFIPYSGIKNFIVPNDMEVIGRCAFMGSPTLLRVFFNGNKIKMIEYQAFKDCPNLNLIFIASSNSISLGNQVFDGCPLLRKCGSFSVPQDIKQIFIAQKIPNIAFSDECPMENSCEQIRFSFISIFAFCPFILL</sequence>
<dbReference type="EMBL" id="DS113506">
    <property type="protein sequence ID" value="EAY03375.1"/>
    <property type="molecule type" value="Genomic_DNA"/>
</dbReference>
<dbReference type="KEGG" id="tva:4761220"/>
<proteinExistence type="predicted"/>
<evidence type="ECO:0000313" key="3">
    <source>
        <dbReference type="Proteomes" id="UP000001542"/>
    </source>
</evidence>